<dbReference type="NCBIfam" id="TIGR04096">
    <property type="entry name" value="dnd_rel_methyl"/>
    <property type="match status" value="1"/>
</dbReference>
<organism evidence="1 2">
    <name type="scientific">Thiorhodococcus mannitoliphagus</name>
    <dbReference type="NCBI Taxonomy" id="329406"/>
    <lineage>
        <taxon>Bacteria</taxon>
        <taxon>Pseudomonadati</taxon>
        <taxon>Pseudomonadota</taxon>
        <taxon>Gammaproteobacteria</taxon>
        <taxon>Chromatiales</taxon>
        <taxon>Chromatiaceae</taxon>
        <taxon>Thiorhodococcus</taxon>
    </lineage>
</organism>
<dbReference type="Proteomes" id="UP000471640">
    <property type="component" value="Unassembled WGS sequence"/>
</dbReference>
<proteinExistence type="predicted"/>
<accession>A0A6P1DVR6</accession>
<protein>
    <submittedName>
        <fullName evidence="1">DNA phosphorothioation-associated putative methyltransferase</fullName>
    </submittedName>
</protein>
<dbReference type="InterPro" id="IPR009045">
    <property type="entry name" value="Zn_M74/Hedgehog-like"/>
</dbReference>
<evidence type="ECO:0000313" key="1">
    <source>
        <dbReference type="EMBL" id="NEX21273.1"/>
    </source>
</evidence>
<dbReference type="AlphaFoldDB" id="A0A6P1DVR6"/>
<sequence>MGSIPSKVVGGRTYVHVDALPLLDAGIAARLDEAERLAGVERRSRFNLVRFDDDGPCVALLNYPAFDDDPFPALRESWLVNLDQATLSYRTYADSLNPPILHRKELLLSTDHPRREEYAALTATAESIGLFDEPRRIGYRRQWLALVREKGYRIEGHALVPLGNDESDEPAEAAPLHAGWQASRQLTAMVRYGFSAPVQSLARHGFLDGRYRLFDYGCGRGDDVRGLVENGVSAAGWDPYHAPDRPIQSADIVNLGFVINVIEDFDERLEALTRAWSLAERLLVVSVMLSNQNDPRGERFRDGVMTQRGTFQKYFSQSEIKAFLEQVLDEEAIPVAPGVLYVFRDKDAEQRFLVDRYRSRRNRLRDPTPRARERVVRERRDRAAEKYAAYQAPLERLWEQWLSLGRKPDKSETEDLLELTEGFGSLPKALRFLEGRHDTDALERAAVSRTADLEVYFALQLFERRKPYSHLESGLQRDIKTFFGDYAAAKTQATEQLFRIADIGAIEDACRAAAEHGLGWLDSGQSLQLHVSLVEQLPALLRIYVGCAAVLYGDYREADLVKIHIASGKVSLMRYDDFEGQPLPRLVERVKIKLRDLDIDYFAYGEEYAPPFLFYKSRYINEEFPSYPEQLAFEQTLDDLGLLDLSGYGPPPAVFQETLARHRWTIEGFDLVRAQSIPELDEPCGRFLSFRQLIECGETQASTGLANLPKQPESYNALLELAEQLLDPVIDYFGMIRLTYGFCSPELAKAIPGRIDPKRDQHAAHERNRLGNPVCERLGAAADFLVEDESMLEVAQWVVANTPFDRLYFYDDDLPIHVSHGPNQDRQIVRMVPSKRGRLVPRVIAEEAFLQMDPGALQG</sequence>
<reference evidence="2" key="1">
    <citation type="journal article" date="2020" name="Microbiol. Resour. Announc.">
        <title>Draft Genome Sequences of Thiorhodococcus mannitoliphagus and Thiorhodococcus minor, Purple Sulfur Photosynthetic Bacteria in the Gammaproteobacterial Family Chromatiaceae.</title>
        <authorList>
            <person name="Aviles F.A."/>
            <person name="Meyer T.E."/>
            <person name="Kyndt J.A."/>
        </authorList>
    </citation>
    <scope>NUCLEOTIDE SEQUENCE [LARGE SCALE GENOMIC DNA]</scope>
    <source>
        <strain evidence="2">DSM 18266</strain>
    </source>
</reference>
<dbReference type="Gene3D" id="3.30.1380.10">
    <property type="match status" value="1"/>
</dbReference>
<keyword evidence="1" id="KW-0489">Methyltransferase</keyword>
<evidence type="ECO:0000313" key="2">
    <source>
        <dbReference type="Proteomes" id="UP000471640"/>
    </source>
</evidence>
<reference evidence="1 2" key="2">
    <citation type="submission" date="2020-02" db="EMBL/GenBank/DDBJ databases">
        <title>Genome sequences of Thiorhodococcus mannitoliphagus and Thiorhodococcus minor, purple sulfur photosynthetic bacteria in the gammaproteobacterial family, Chromatiaceae.</title>
        <authorList>
            <person name="Aviles F.A."/>
            <person name="Meyer T.E."/>
            <person name="Kyndt J.A."/>
        </authorList>
    </citation>
    <scope>NUCLEOTIDE SEQUENCE [LARGE SCALE GENOMIC DNA]</scope>
    <source>
        <strain evidence="1 2">DSM 18266</strain>
    </source>
</reference>
<dbReference type="GO" id="GO:0008168">
    <property type="term" value="F:methyltransferase activity"/>
    <property type="evidence" value="ECO:0007669"/>
    <property type="project" value="UniProtKB-KW"/>
</dbReference>
<dbReference type="RefSeq" id="WP_164654375.1">
    <property type="nucleotide sequence ID" value="NZ_JAAIJR010000049.1"/>
</dbReference>
<gene>
    <name evidence="1" type="ORF">G3480_13270</name>
</gene>
<dbReference type="GO" id="GO:0032259">
    <property type="term" value="P:methylation"/>
    <property type="evidence" value="ECO:0007669"/>
    <property type="project" value="UniProtKB-KW"/>
</dbReference>
<keyword evidence="2" id="KW-1185">Reference proteome</keyword>
<keyword evidence="1" id="KW-0808">Transferase</keyword>
<dbReference type="EMBL" id="JAAIJR010000049">
    <property type="protein sequence ID" value="NEX21273.1"/>
    <property type="molecule type" value="Genomic_DNA"/>
</dbReference>
<name>A0A6P1DVR6_9GAMM</name>
<comment type="caution">
    <text evidence="1">The sequence shown here is derived from an EMBL/GenBank/DDBJ whole genome shotgun (WGS) entry which is preliminary data.</text>
</comment>
<dbReference type="InterPro" id="IPR024019">
    <property type="entry name" value="CHP04096"/>
</dbReference>
<dbReference type="SUPFAM" id="SSF55166">
    <property type="entry name" value="Hedgehog/DD-peptidase"/>
    <property type="match status" value="1"/>
</dbReference>